<keyword evidence="3" id="KW-1185">Reference proteome</keyword>
<proteinExistence type="predicted"/>
<keyword evidence="1" id="KW-0472">Membrane</keyword>
<feature type="transmembrane region" description="Helical" evidence="1">
    <location>
        <begin position="12"/>
        <end position="36"/>
    </location>
</feature>
<feature type="transmembrane region" description="Helical" evidence="1">
    <location>
        <begin position="173"/>
        <end position="192"/>
    </location>
</feature>
<sequence>MDLSLVPPLGRMFLVAIWLETLLYGANCVLFAACMWVLESGRQEVHRLLFISTSLLFAMSSAHIALSLVQLLQAFGDPAVLATPRGSDVYWINEANPIYSAKNMVYCFSVFAQDILLIWRLYMVWGQSWKVCILPVVFEIVHIVAILTAATLLTRPGVDVFGRAVQAWGLSGWALDVLVNTGVTCAIAYKLWLVNKNLPDPVYLTAMFTVLESGAIFAGATIILFCLDAAGSVAGNVGISPIAQLATTTPLLIVVRLNLAKTVSKHSSAEDSLLTTRASSGRIEFDVPHSESTTQVTHDHSLELDTAQSVVSLGDTHRQ</sequence>
<dbReference type="AlphaFoldDB" id="A0A067PW59"/>
<accession>A0A067PW59</accession>
<dbReference type="OrthoDB" id="3357408at2759"/>
<evidence type="ECO:0000313" key="2">
    <source>
        <dbReference type="EMBL" id="KDQ58929.1"/>
    </source>
</evidence>
<gene>
    <name evidence="2" type="ORF">JAAARDRAFT_647424</name>
</gene>
<dbReference type="InParanoid" id="A0A067PW59"/>
<feature type="transmembrane region" description="Helical" evidence="1">
    <location>
        <begin position="48"/>
        <end position="72"/>
    </location>
</feature>
<evidence type="ECO:0000256" key="1">
    <source>
        <dbReference type="SAM" id="Phobius"/>
    </source>
</evidence>
<dbReference type="Proteomes" id="UP000027265">
    <property type="component" value="Unassembled WGS sequence"/>
</dbReference>
<name>A0A067PW59_9AGAM</name>
<feature type="transmembrane region" description="Helical" evidence="1">
    <location>
        <begin position="237"/>
        <end position="259"/>
    </location>
</feature>
<dbReference type="EMBL" id="KL197716">
    <property type="protein sequence ID" value="KDQ58929.1"/>
    <property type="molecule type" value="Genomic_DNA"/>
</dbReference>
<organism evidence="2 3">
    <name type="scientific">Jaapia argillacea MUCL 33604</name>
    <dbReference type="NCBI Taxonomy" id="933084"/>
    <lineage>
        <taxon>Eukaryota</taxon>
        <taxon>Fungi</taxon>
        <taxon>Dikarya</taxon>
        <taxon>Basidiomycota</taxon>
        <taxon>Agaricomycotina</taxon>
        <taxon>Agaricomycetes</taxon>
        <taxon>Agaricomycetidae</taxon>
        <taxon>Jaapiales</taxon>
        <taxon>Jaapiaceae</taxon>
        <taxon>Jaapia</taxon>
    </lineage>
</organism>
<evidence type="ECO:0000313" key="3">
    <source>
        <dbReference type="Proteomes" id="UP000027265"/>
    </source>
</evidence>
<feature type="transmembrane region" description="Helical" evidence="1">
    <location>
        <begin position="204"/>
        <end position="225"/>
    </location>
</feature>
<reference evidence="3" key="1">
    <citation type="journal article" date="2014" name="Proc. Natl. Acad. Sci. U.S.A.">
        <title>Extensive sampling of basidiomycete genomes demonstrates inadequacy of the white-rot/brown-rot paradigm for wood decay fungi.</title>
        <authorList>
            <person name="Riley R."/>
            <person name="Salamov A.A."/>
            <person name="Brown D.W."/>
            <person name="Nagy L.G."/>
            <person name="Floudas D."/>
            <person name="Held B.W."/>
            <person name="Levasseur A."/>
            <person name="Lombard V."/>
            <person name="Morin E."/>
            <person name="Otillar R."/>
            <person name="Lindquist E.A."/>
            <person name="Sun H."/>
            <person name="LaButti K.M."/>
            <person name="Schmutz J."/>
            <person name="Jabbour D."/>
            <person name="Luo H."/>
            <person name="Baker S.E."/>
            <person name="Pisabarro A.G."/>
            <person name="Walton J.D."/>
            <person name="Blanchette R.A."/>
            <person name="Henrissat B."/>
            <person name="Martin F."/>
            <person name="Cullen D."/>
            <person name="Hibbett D.S."/>
            <person name="Grigoriev I.V."/>
        </authorList>
    </citation>
    <scope>NUCLEOTIDE SEQUENCE [LARGE SCALE GENOMIC DNA]</scope>
    <source>
        <strain evidence="3">MUCL 33604</strain>
    </source>
</reference>
<protein>
    <submittedName>
        <fullName evidence="2">Uncharacterized protein</fullName>
    </submittedName>
</protein>
<keyword evidence="1" id="KW-0812">Transmembrane</keyword>
<feature type="transmembrane region" description="Helical" evidence="1">
    <location>
        <begin position="103"/>
        <end position="122"/>
    </location>
</feature>
<dbReference type="HOGENOM" id="CLU_044614_3_1_1"/>
<feature type="transmembrane region" description="Helical" evidence="1">
    <location>
        <begin position="131"/>
        <end position="153"/>
    </location>
</feature>
<keyword evidence="1" id="KW-1133">Transmembrane helix</keyword>